<keyword evidence="4" id="KW-1185">Reference proteome</keyword>
<gene>
    <name evidence="3" type="ORF">SAMN02982989_1306</name>
</gene>
<dbReference type="InterPro" id="IPR000352">
    <property type="entry name" value="Pep_chain_release_fac_I"/>
</dbReference>
<dbReference type="SUPFAM" id="SSF110916">
    <property type="entry name" value="Peptidyl-tRNA hydrolase domain-like"/>
    <property type="match status" value="1"/>
</dbReference>
<dbReference type="GO" id="GO:0004045">
    <property type="term" value="F:peptidyl-tRNA hydrolase activity"/>
    <property type="evidence" value="ECO:0007669"/>
    <property type="project" value="TreeGrafter"/>
</dbReference>
<dbReference type="GO" id="GO:0003747">
    <property type="term" value="F:translation release factor activity"/>
    <property type="evidence" value="ECO:0007669"/>
    <property type="project" value="InterPro"/>
</dbReference>
<name>A0A1X7EIM0_9HYPH</name>
<dbReference type="Proteomes" id="UP000192903">
    <property type="component" value="Unassembled WGS sequence"/>
</dbReference>
<protein>
    <submittedName>
        <fullName evidence="3">Ribosome-associated protein</fullName>
    </submittedName>
</protein>
<feature type="compositionally biased region" description="Basic and acidic residues" evidence="1">
    <location>
        <begin position="153"/>
        <end position="177"/>
    </location>
</feature>
<evidence type="ECO:0000313" key="3">
    <source>
        <dbReference type="EMBL" id="SMF34484.1"/>
    </source>
</evidence>
<evidence type="ECO:0000256" key="1">
    <source>
        <dbReference type="SAM" id="MobiDB-lite"/>
    </source>
</evidence>
<dbReference type="AlphaFoldDB" id="A0A1X7EIM0"/>
<dbReference type="PANTHER" id="PTHR47814:SF1">
    <property type="entry name" value="PEPTIDYL-TRNA HYDROLASE ARFB"/>
    <property type="match status" value="1"/>
</dbReference>
<evidence type="ECO:0000259" key="2">
    <source>
        <dbReference type="Pfam" id="PF00472"/>
    </source>
</evidence>
<dbReference type="NCBIfam" id="NF006718">
    <property type="entry name" value="PRK09256.1"/>
    <property type="match status" value="1"/>
</dbReference>
<dbReference type="GO" id="GO:0072344">
    <property type="term" value="P:rescue of stalled ribosome"/>
    <property type="evidence" value="ECO:0007669"/>
    <property type="project" value="TreeGrafter"/>
</dbReference>
<dbReference type="STRING" id="464029.SAMN02982989_1306"/>
<dbReference type="PANTHER" id="PTHR47814">
    <property type="entry name" value="PEPTIDYL-TRNA HYDROLASE ARFB"/>
    <property type="match status" value="1"/>
</dbReference>
<dbReference type="Pfam" id="PF00472">
    <property type="entry name" value="RF-1"/>
    <property type="match status" value="1"/>
</dbReference>
<accession>A0A1X7EIM0</accession>
<proteinExistence type="predicted"/>
<reference evidence="4" key="1">
    <citation type="submission" date="2017-04" db="EMBL/GenBank/DDBJ databases">
        <authorList>
            <person name="Varghese N."/>
            <person name="Submissions S."/>
        </authorList>
    </citation>
    <scope>NUCLEOTIDE SEQUENCE [LARGE SCALE GENOMIC DNA]</scope>
    <source>
        <strain evidence="4">B4P</strain>
    </source>
</reference>
<sequence>MGGFVGKDAAYRYRSNMDASFGRHAPQENDQTAMASNPLVINSRITIAGWELTEQFVLTGGPGGQNVNKVSTAVQLFFDIAGSPSLPDRVKQNAIRLAGKRVSKEGVLMIEANRSRSQERNREEARERLKELILEAAKPPPPPRKATKPTKGSVERRLKEKSGRSEVKKMRGRPTGE</sequence>
<feature type="region of interest" description="Disordered" evidence="1">
    <location>
        <begin position="133"/>
        <end position="177"/>
    </location>
</feature>
<dbReference type="GO" id="GO:0043022">
    <property type="term" value="F:ribosome binding"/>
    <property type="evidence" value="ECO:0007669"/>
    <property type="project" value="TreeGrafter"/>
</dbReference>
<dbReference type="EMBL" id="FXAF01000006">
    <property type="protein sequence ID" value="SMF34484.1"/>
    <property type="molecule type" value="Genomic_DNA"/>
</dbReference>
<dbReference type="Gene3D" id="3.30.160.20">
    <property type="match status" value="1"/>
</dbReference>
<evidence type="ECO:0000313" key="4">
    <source>
        <dbReference type="Proteomes" id="UP000192903"/>
    </source>
</evidence>
<feature type="domain" description="Prokaryotic-type class I peptide chain release factors" evidence="2">
    <location>
        <begin position="44"/>
        <end position="171"/>
    </location>
</feature>
<organism evidence="3 4">
    <name type="scientific">Xaviernesmea oryzae</name>
    <dbReference type="NCBI Taxonomy" id="464029"/>
    <lineage>
        <taxon>Bacteria</taxon>
        <taxon>Pseudomonadati</taxon>
        <taxon>Pseudomonadota</taxon>
        <taxon>Alphaproteobacteria</taxon>
        <taxon>Hyphomicrobiales</taxon>
        <taxon>Rhizobiaceae</taxon>
        <taxon>Rhizobium/Agrobacterium group</taxon>
        <taxon>Xaviernesmea</taxon>
    </lineage>
</organism>